<feature type="compositionally biased region" description="Low complexity" evidence="1">
    <location>
        <begin position="349"/>
        <end position="358"/>
    </location>
</feature>
<feature type="chain" id="PRO_5045946642" evidence="2">
    <location>
        <begin position="16"/>
        <end position="358"/>
    </location>
</feature>
<comment type="caution">
    <text evidence="3">The sequence shown here is derived from an EMBL/GenBank/DDBJ whole genome shotgun (WGS) entry which is preliminary data.</text>
</comment>
<name>A0ABQ8JTA0_DERPT</name>
<sequence length="358" mass="41124">MLIILMIILINLSSSILNCSSLSLSSSNVSSTFFNSNLINYLIIDNNNNNNKTDMEISKPKIQYDNRQRRFIVNDAKNNGRSGGGGGQYQRRLQSPSSSMTTSTTTTTTSTTIINRCSPKTFETCLSMMQEVMENSSLAFPINSKDLDITCRKLKSGDYCAEKYIRSCAGNRQRHLYQDIVQGSKNVIRLLCQQGRTQQLYLQYAPCLKDISISSQKCLTVVRRFQSISKMMSENEQQQPQQPEPINRQKNDNDLRLLKFCCAYQESVDCQLQNVRKYCGQEGLRFFEHYMSEMTNSLINQHCAGYTYSDKCKRLRRRPHNHNHNNNHQHRGSSDHHQSHQKSNHHHPTPTTTTIESK</sequence>
<evidence type="ECO:0000256" key="2">
    <source>
        <dbReference type="SAM" id="SignalP"/>
    </source>
</evidence>
<accession>A0ABQ8JTA0</accession>
<dbReference type="Proteomes" id="UP000887458">
    <property type="component" value="Unassembled WGS sequence"/>
</dbReference>
<dbReference type="PANTHER" id="PTHR33964:SF1">
    <property type="entry name" value="RE45066P"/>
    <property type="match status" value="1"/>
</dbReference>
<proteinExistence type="predicted"/>
<keyword evidence="2" id="KW-0732">Signal</keyword>
<evidence type="ECO:0000313" key="3">
    <source>
        <dbReference type="EMBL" id="KAH9425848.1"/>
    </source>
</evidence>
<reference evidence="3 4" key="1">
    <citation type="journal article" date="2018" name="J. Allergy Clin. Immunol.">
        <title>High-quality assembly of Dermatophagoides pteronyssinus genome and transcriptome reveals a wide range of novel allergens.</title>
        <authorList>
            <person name="Liu X.Y."/>
            <person name="Yang K.Y."/>
            <person name="Wang M.Q."/>
            <person name="Kwok J.S."/>
            <person name="Zeng X."/>
            <person name="Yang Z."/>
            <person name="Xiao X.J."/>
            <person name="Lau C.P."/>
            <person name="Li Y."/>
            <person name="Huang Z.M."/>
            <person name="Ba J.G."/>
            <person name="Yim A.K."/>
            <person name="Ouyang C.Y."/>
            <person name="Ngai S.M."/>
            <person name="Chan T.F."/>
            <person name="Leung E.L."/>
            <person name="Liu L."/>
            <person name="Liu Z.G."/>
            <person name="Tsui S.K."/>
        </authorList>
    </citation>
    <scope>NUCLEOTIDE SEQUENCE [LARGE SCALE GENOMIC DNA]</scope>
    <source>
        <strain evidence="3">Derp</strain>
    </source>
</reference>
<evidence type="ECO:0000256" key="1">
    <source>
        <dbReference type="SAM" id="MobiDB-lite"/>
    </source>
</evidence>
<reference evidence="3 4" key="2">
    <citation type="journal article" date="2022" name="Mol. Biol. Evol.">
        <title>Comparative Genomics Reveals Insights into the Divergent Evolution of Astigmatic Mites and Household Pest Adaptations.</title>
        <authorList>
            <person name="Xiong Q."/>
            <person name="Wan A.T."/>
            <person name="Liu X."/>
            <person name="Fung C.S."/>
            <person name="Xiao X."/>
            <person name="Malainual N."/>
            <person name="Hou J."/>
            <person name="Wang L."/>
            <person name="Wang M."/>
            <person name="Yang K.Y."/>
            <person name="Cui Y."/>
            <person name="Leung E.L."/>
            <person name="Nong W."/>
            <person name="Shin S.K."/>
            <person name="Au S.W."/>
            <person name="Jeong K.Y."/>
            <person name="Chew F.T."/>
            <person name="Hui J.H."/>
            <person name="Leung T.F."/>
            <person name="Tungtrongchitr A."/>
            <person name="Zhong N."/>
            <person name="Liu Z."/>
            <person name="Tsui S.K."/>
        </authorList>
    </citation>
    <scope>NUCLEOTIDE SEQUENCE [LARGE SCALE GENOMIC DNA]</scope>
    <source>
        <strain evidence="3">Derp</strain>
    </source>
</reference>
<feature type="region of interest" description="Disordered" evidence="1">
    <location>
        <begin position="75"/>
        <end position="110"/>
    </location>
</feature>
<organism evidence="3 4">
    <name type="scientific">Dermatophagoides pteronyssinus</name>
    <name type="common">European house dust mite</name>
    <dbReference type="NCBI Taxonomy" id="6956"/>
    <lineage>
        <taxon>Eukaryota</taxon>
        <taxon>Metazoa</taxon>
        <taxon>Ecdysozoa</taxon>
        <taxon>Arthropoda</taxon>
        <taxon>Chelicerata</taxon>
        <taxon>Arachnida</taxon>
        <taxon>Acari</taxon>
        <taxon>Acariformes</taxon>
        <taxon>Sarcoptiformes</taxon>
        <taxon>Astigmata</taxon>
        <taxon>Psoroptidia</taxon>
        <taxon>Analgoidea</taxon>
        <taxon>Pyroglyphidae</taxon>
        <taxon>Dermatophagoidinae</taxon>
        <taxon>Dermatophagoides</taxon>
    </lineage>
</organism>
<gene>
    <name evidence="3" type="ORF">DERP_005067</name>
</gene>
<feature type="compositionally biased region" description="Basic residues" evidence="1">
    <location>
        <begin position="317"/>
        <end position="331"/>
    </location>
</feature>
<dbReference type="PANTHER" id="PTHR33964">
    <property type="entry name" value="RE45066P-RELATED"/>
    <property type="match status" value="1"/>
</dbReference>
<feature type="region of interest" description="Disordered" evidence="1">
    <location>
        <begin position="317"/>
        <end position="358"/>
    </location>
</feature>
<dbReference type="EMBL" id="NJHN03000017">
    <property type="protein sequence ID" value="KAH9425848.1"/>
    <property type="molecule type" value="Genomic_DNA"/>
</dbReference>
<keyword evidence="4" id="KW-1185">Reference proteome</keyword>
<feature type="signal peptide" evidence="2">
    <location>
        <begin position="1"/>
        <end position="15"/>
    </location>
</feature>
<feature type="compositionally biased region" description="Low complexity" evidence="1">
    <location>
        <begin position="89"/>
        <end position="110"/>
    </location>
</feature>
<feature type="compositionally biased region" description="Basic residues" evidence="1">
    <location>
        <begin position="339"/>
        <end position="348"/>
    </location>
</feature>
<evidence type="ECO:0000313" key="4">
    <source>
        <dbReference type="Proteomes" id="UP000887458"/>
    </source>
</evidence>
<protein>
    <submittedName>
        <fullName evidence="3">Uncharacterized protein</fullName>
    </submittedName>
</protein>